<gene>
    <name evidence="9" type="ORF">DXM27_20050</name>
</gene>
<evidence type="ECO:0000256" key="5">
    <source>
        <dbReference type="ARBA" id="ARBA00023136"/>
    </source>
</evidence>
<name>A0AA88EXS1_RHIRH</name>
<organism evidence="9 10">
    <name type="scientific">Rhizobium rhizogenes</name>
    <name type="common">Agrobacterium rhizogenes</name>
    <dbReference type="NCBI Taxonomy" id="359"/>
    <lineage>
        <taxon>Bacteria</taxon>
        <taxon>Pseudomonadati</taxon>
        <taxon>Pseudomonadota</taxon>
        <taxon>Alphaproteobacteria</taxon>
        <taxon>Hyphomicrobiales</taxon>
        <taxon>Rhizobiaceae</taxon>
        <taxon>Rhizobium/Agrobacterium group</taxon>
        <taxon>Rhizobium</taxon>
    </lineage>
</organism>
<comment type="subcellular location">
    <subcellularLocation>
        <location evidence="1">Cell membrane</location>
        <topology evidence="1">Multi-pass membrane protein</topology>
    </subcellularLocation>
</comment>
<dbReference type="Proteomes" id="UP000473658">
    <property type="component" value="Unassembled WGS sequence"/>
</dbReference>
<evidence type="ECO:0000256" key="2">
    <source>
        <dbReference type="ARBA" id="ARBA00022475"/>
    </source>
</evidence>
<dbReference type="PANTHER" id="PTHR43738:SF2">
    <property type="entry name" value="ABC TRANSPORTER PERMEASE"/>
    <property type="match status" value="1"/>
</dbReference>
<keyword evidence="2" id="KW-1003">Cell membrane</keyword>
<dbReference type="InterPro" id="IPR051125">
    <property type="entry name" value="ABC-4/HrtB_transporter"/>
</dbReference>
<evidence type="ECO:0000259" key="8">
    <source>
        <dbReference type="Pfam" id="PF02687"/>
    </source>
</evidence>
<feature type="region of interest" description="Disordered" evidence="6">
    <location>
        <begin position="265"/>
        <end position="293"/>
    </location>
</feature>
<protein>
    <submittedName>
        <fullName evidence="9">ABC transporter permease</fullName>
    </submittedName>
</protein>
<reference evidence="9 10" key="1">
    <citation type="submission" date="2018-08" db="EMBL/GenBank/DDBJ databases">
        <title>Crown Gall in kiwifruit.</title>
        <authorList>
            <person name="Visnovsky S.B."/>
            <person name="Pitman A.R."/>
        </authorList>
    </citation>
    <scope>NUCLEOTIDE SEQUENCE [LARGE SCALE GENOMIC DNA]</scope>
    <source>
        <strain evidence="9 10">SBV_302_78_2</strain>
    </source>
</reference>
<evidence type="ECO:0000313" key="9">
    <source>
        <dbReference type="EMBL" id="KAA3499434.1"/>
    </source>
</evidence>
<feature type="transmembrane region" description="Helical" evidence="7">
    <location>
        <begin position="394"/>
        <end position="425"/>
    </location>
</feature>
<evidence type="ECO:0000256" key="6">
    <source>
        <dbReference type="SAM" id="MobiDB-lite"/>
    </source>
</evidence>
<feature type="transmembrane region" description="Helical" evidence="7">
    <location>
        <begin position="350"/>
        <end position="374"/>
    </location>
</feature>
<keyword evidence="3 7" id="KW-0812">Transmembrane</keyword>
<dbReference type="GO" id="GO:0005886">
    <property type="term" value="C:plasma membrane"/>
    <property type="evidence" value="ECO:0007669"/>
    <property type="project" value="UniProtKB-SubCell"/>
</dbReference>
<keyword evidence="4 7" id="KW-1133">Transmembrane helix</keyword>
<dbReference type="Pfam" id="PF02687">
    <property type="entry name" value="FtsX"/>
    <property type="match status" value="1"/>
</dbReference>
<feature type="domain" description="ABC3 transporter permease C-terminal" evidence="8">
    <location>
        <begin position="359"/>
        <end position="468"/>
    </location>
</feature>
<feature type="transmembrane region" description="Helical" evidence="7">
    <location>
        <begin position="445"/>
        <end position="467"/>
    </location>
</feature>
<dbReference type="EMBL" id="QRFF01000006">
    <property type="protein sequence ID" value="KAA3499434.1"/>
    <property type="molecule type" value="Genomic_DNA"/>
</dbReference>
<dbReference type="InterPro" id="IPR003838">
    <property type="entry name" value="ABC3_permease_C"/>
</dbReference>
<dbReference type="AlphaFoldDB" id="A0AA88EXS1"/>
<evidence type="ECO:0000256" key="4">
    <source>
        <dbReference type="ARBA" id="ARBA00022989"/>
    </source>
</evidence>
<keyword evidence="5 7" id="KW-0472">Membrane</keyword>
<feature type="transmembrane region" description="Helical" evidence="7">
    <location>
        <begin position="12"/>
        <end position="35"/>
    </location>
</feature>
<sequence length="477" mass="49582">MIGFILADLRRLWLGGAVVVLLVALATALGVAVTLQERSLRLGSARAADKFDLVVGAAGSETQLILSSIFLQAAPLPLVDGAVLTRLAADPRVAWAAPVGFGDSFAGYPIVGTTTSLVSNTTPGFAEGRMFALEGEALLGAAVNLSVGAEIKPMHGSAETGGRTHTEIAYKAVGKLRPTGTPWDRAILVPIQAVWHVHGLGQEHGHDHNEGQREDHGEGHAVAHDDGHQEHGHEEGAHHEDGDTHVGGEDGHADAVIQIGMPQEPKAALAPDASSGHAESDHHGSIDPDAPIVETFGENMPGLPAILVKPKTIADAYRLRQEYRSGNTLGVFPGEVLTGLYATLGDAKMVLGAVAAGSQALVAAALMLVTVIHVGQRRRQIGALRAFGAPRGSVFAIVWLELFFLVALGVGIGFLLGLGAAHIGAQLFTAKSGVILPVGFTREDLRLALFLLGFAAVLAAIPALLAYRQSPAAALRA</sequence>
<dbReference type="RefSeq" id="WP_149900758.1">
    <property type="nucleotide sequence ID" value="NZ_QRFF01000006.1"/>
</dbReference>
<proteinExistence type="predicted"/>
<accession>A0AA88EXS1</accession>
<evidence type="ECO:0000256" key="7">
    <source>
        <dbReference type="SAM" id="Phobius"/>
    </source>
</evidence>
<evidence type="ECO:0000256" key="3">
    <source>
        <dbReference type="ARBA" id="ARBA00022692"/>
    </source>
</evidence>
<dbReference type="PANTHER" id="PTHR43738">
    <property type="entry name" value="ABC TRANSPORTER, MEMBRANE PROTEIN"/>
    <property type="match status" value="1"/>
</dbReference>
<evidence type="ECO:0000313" key="10">
    <source>
        <dbReference type="Proteomes" id="UP000473658"/>
    </source>
</evidence>
<feature type="region of interest" description="Disordered" evidence="6">
    <location>
        <begin position="201"/>
        <end position="250"/>
    </location>
</feature>
<evidence type="ECO:0000256" key="1">
    <source>
        <dbReference type="ARBA" id="ARBA00004651"/>
    </source>
</evidence>
<comment type="caution">
    <text evidence="9">The sequence shown here is derived from an EMBL/GenBank/DDBJ whole genome shotgun (WGS) entry which is preliminary data.</text>
</comment>